<reference evidence="3 4" key="1">
    <citation type="submission" date="2019-04" db="EMBL/GenBank/DDBJ databases">
        <title>Niastella caeni sp. nov., isolated from activated sludge.</title>
        <authorList>
            <person name="Sheng M."/>
        </authorList>
    </citation>
    <scope>NUCLEOTIDE SEQUENCE [LARGE SCALE GENOMIC DNA]</scope>
    <source>
        <strain evidence="3 4">HX-2-15</strain>
    </source>
</reference>
<dbReference type="InterPro" id="IPR050709">
    <property type="entry name" value="Biotin_Carboxyl_Carrier/Decarb"/>
</dbReference>
<dbReference type="PANTHER" id="PTHR45266">
    <property type="entry name" value="OXALOACETATE DECARBOXYLASE ALPHA CHAIN"/>
    <property type="match status" value="1"/>
</dbReference>
<proteinExistence type="predicted"/>
<dbReference type="Pfam" id="PF00364">
    <property type="entry name" value="Biotin_lipoyl"/>
    <property type="match status" value="1"/>
</dbReference>
<dbReference type="SUPFAM" id="SSF51230">
    <property type="entry name" value="Single hybrid motif"/>
    <property type="match status" value="1"/>
</dbReference>
<dbReference type="CDD" id="cd06850">
    <property type="entry name" value="biotinyl_domain"/>
    <property type="match status" value="1"/>
</dbReference>
<evidence type="ECO:0000313" key="3">
    <source>
        <dbReference type="EMBL" id="THU37071.1"/>
    </source>
</evidence>
<evidence type="ECO:0000256" key="1">
    <source>
        <dbReference type="ARBA" id="ARBA00023267"/>
    </source>
</evidence>
<dbReference type="FunFam" id="2.40.50.100:FF:000003">
    <property type="entry name" value="Acetyl-CoA carboxylase biotin carboxyl carrier protein"/>
    <property type="match status" value="1"/>
</dbReference>
<evidence type="ECO:0000259" key="2">
    <source>
        <dbReference type="PROSITE" id="PS50968"/>
    </source>
</evidence>
<dbReference type="OrthoDB" id="9812676at2"/>
<feature type="domain" description="Lipoyl-binding" evidence="2">
    <location>
        <begin position="93"/>
        <end position="162"/>
    </location>
</feature>
<dbReference type="EMBL" id="STFF01000005">
    <property type="protein sequence ID" value="THU37071.1"/>
    <property type="molecule type" value="Genomic_DNA"/>
</dbReference>
<keyword evidence="4" id="KW-1185">Reference proteome</keyword>
<dbReference type="InterPro" id="IPR011053">
    <property type="entry name" value="Single_hybrid_motif"/>
</dbReference>
<dbReference type="PROSITE" id="PS50968">
    <property type="entry name" value="BIOTINYL_LIPOYL"/>
    <property type="match status" value="1"/>
</dbReference>
<dbReference type="PANTHER" id="PTHR45266:SF3">
    <property type="entry name" value="OXALOACETATE DECARBOXYLASE ALPHA CHAIN"/>
    <property type="match status" value="1"/>
</dbReference>
<dbReference type="InterPro" id="IPR000089">
    <property type="entry name" value="Biotin_lipoyl"/>
</dbReference>
<dbReference type="Proteomes" id="UP000306918">
    <property type="component" value="Unassembled WGS sequence"/>
</dbReference>
<comment type="caution">
    <text evidence="3">The sequence shown here is derived from an EMBL/GenBank/DDBJ whole genome shotgun (WGS) entry which is preliminary data.</text>
</comment>
<sequence length="162" mass="17665">MPANDTYKILVNGFEFFFAKTDLDALDLVAISSTEFNGINNHQSVNARLVDANMLTKTFTIEISGEQFEVVIKDALDQQLEQMGFGSAAGKQVKEIKAPMPGLVLDINVTNGQTVKEGDRILILEAMKMENSILIHADATIKRVAVVAGQAVEKGQVLVELE</sequence>
<protein>
    <submittedName>
        <fullName evidence="3">Acetyl-CoA carboxylase biotin carboxyl carrier protein subunit</fullName>
    </submittedName>
</protein>
<name>A0A4S8HQE3_9BACT</name>
<accession>A0A4S8HQE3</accession>
<dbReference type="Gene3D" id="2.40.50.100">
    <property type="match status" value="1"/>
</dbReference>
<organism evidence="3 4">
    <name type="scientific">Niastella caeni</name>
    <dbReference type="NCBI Taxonomy" id="2569763"/>
    <lineage>
        <taxon>Bacteria</taxon>
        <taxon>Pseudomonadati</taxon>
        <taxon>Bacteroidota</taxon>
        <taxon>Chitinophagia</taxon>
        <taxon>Chitinophagales</taxon>
        <taxon>Chitinophagaceae</taxon>
        <taxon>Niastella</taxon>
    </lineage>
</organism>
<keyword evidence="1" id="KW-0092">Biotin</keyword>
<dbReference type="AlphaFoldDB" id="A0A4S8HQE3"/>
<gene>
    <name evidence="3" type="ORF">FAM09_19145</name>
</gene>
<evidence type="ECO:0000313" key="4">
    <source>
        <dbReference type="Proteomes" id="UP000306918"/>
    </source>
</evidence>
<dbReference type="RefSeq" id="WP_136578745.1">
    <property type="nucleotide sequence ID" value="NZ_STFF01000005.1"/>
</dbReference>